<sequence>MTTNNDRQRVTLFLNPDLLKQAKAQAVIEEFSLTSLVERALVKYLPKETILKKADIRISRYH</sequence>
<dbReference type="InterPro" id="IPR010985">
    <property type="entry name" value="Ribbon_hlx_hlx"/>
</dbReference>
<protein>
    <recommendedName>
        <fullName evidence="3">CopG family transcriptional regulator</fullName>
    </recommendedName>
</protein>
<proteinExistence type="predicted"/>
<evidence type="ECO:0000313" key="2">
    <source>
        <dbReference type="Proteomes" id="UP000231098"/>
    </source>
</evidence>
<accession>A0A2H0X8V6</accession>
<name>A0A2H0X8V6_UNCKA</name>
<dbReference type="AlphaFoldDB" id="A0A2H0X8V6"/>
<gene>
    <name evidence="1" type="ORF">COT51_03165</name>
</gene>
<dbReference type="GO" id="GO:0006355">
    <property type="term" value="P:regulation of DNA-templated transcription"/>
    <property type="evidence" value="ECO:0007669"/>
    <property type="project" value="InterPro"/>
</dbReference>
<evidence type="ECO:0008006" key="3">
    <source>
        <dbReference type="Google" id="ProtNLM"/>
    </source>
</evidence>
<comment type="caution">
    <text evidence="1">The sequence shown here is derived from an EMBL/GenBank/DDBJ whole genome shotgun (WGS) entry which is preliminary data.</text>
</comment>
<organism evidence="1 2">
    <name type="scientific">candidate division WWE3 bacterium CG08_land_8_20_14_0_20_41_15</name>
    <dbReference type="NCBI Taxonomy" id="1975086"/>
    <lineage>
        <taxon>Bacteria</taxon>
        <taxon>Katanobacteria</taxon>
    </lineage>
</organism>
<evidence type="ECO:0000313" key="1">
    <source>
        <dbReference type="EMBL" id="PIS21360.1"/>
    </source>
</evidence>
<dbReference type="SUPFAM" id="SSF47598">
    <property type="entry name" value="Ribbon-helix-helix"/>
    <property type="match status" value="1"/>
</dbReference>
<dbReference type="Proteomes" id="UP000231098">
    <property type="component" value="Unassembled WGS sequence"/>
</dbReference>
<reference evidence="2" key="1">
    <citation type="submission" date="2017-09" db="EMBL/GenBank/DDBJ databases">
        <title>Depth-based differentiation of microbial function through sediment-hosted aquifers and enrichment of novel symbionts in the deep terrestrial subsurface.</title>
        <authorList>
            <person name="Probst A.J."/>
            <person name="Ladd B."/>
            <person name="Jarett J.K."/>
            <person name="Geller-Mcgrath D.E."/>
            <person name="Sieber C.M.K."/>
            <person name="Emerson J.B."/>
            <person name="Anantharaman K."/>
            <person name="Thomas B.C."/>
            <person name="Malmstrom R."/>
            <person name="Stieglmeier M."/>
            <person name="Klingl A."/>
            <person name="Woyke T."/>
            <person name="Ryan C.M."/>
            <person name="Banfield J.F."/>
        </authorList>
    </citation>
    <scope>NUCLEOTIDE SEQUENCE [LARGE SCALE GENOMIC DNA]</scope>
</reference>
<dbReference type="EMBL" id="PEYV01000053">
    <property type="protein sequence ID" value="PIS21360.1"/>
    <property type="molecule type" value="Genomic_DNA"/>
</dbReference>